<evidence type="ECO:0000313" key="2">
    <source>
        <dbReference type="Proteomes" id="UP000662904"/>
    </source>
</evidence>
<proteinExistence type="predicted"/>
<organism evidence="1 2">
    <name type="scientific">Koleobacter methoxysyntrophicus</name>
    <dbReference type="NCBI Taxonomy" id="2751313"/>
    <lineage>
        <taxon>Bacteria</taxon>
        <taxon>Bacillati</taxon>
        <taxon>Bacillota</taxon>
        <taxon>Clostridia</taxon>
        <taxon>Koleobacterales</taxon>
        <taxon>Koleobacteraceae</taxon>
        <taxon>Koleobacter</taxon>
    </lineage>
</organism>
<dbReference type="KEGG" id="kme:H0A61_00589"/>
<evidence type="ECO:0000313" key="1">
    <source>
        <dbReference type="EMBL" id="QSQ08269.1"/>
    </source>
</evidence>
<sequence>MLMSSKNQYSYEFKKQIIKECYELHKEKAALNQVS</sequence>
<accession>A0A8A0RL68</accession>
<gene>
    <name evidence="1" type="ORF">H0A61_00589</name>
</gene>
<name>A0A8A0RL68_9FIRM</name>
<keyword evidence="2" id="KW-1185">Reference proteome</keyword>
<reference evidence="1" key="1">
    <citation type="submission" date="2020-07" db="EMBL/GenBank/DDBJ databases">
        <title>Koleobacter methoxysyntrophicus gen. nov., sp. nov., a novel anaerobic bacterium isolated from deep subsurface oil field and proposal of Koleobacterales ord. nov. in the phylum Firmicutes.</title>
        <authorList>
            <person name="Sakamoto S."/>
            <person name="Tamaki H."/>
        </authorList>
    </citation>
    <scope>NUCLEOTIDE SEQUENCE</scope>
    <source>
        <strain evidence="1">NRmbB1</strain>
    </source>
</reference>
<evidence type="ECO:0008006" key="3">
    <source>
        <dbReference type="Google" id="ProtNLM"/>
    </source>
</evidence>
<protein>
    <recommendedName>
        <fullName evidence="3">Transposase</fullName>
    </recommendedName>
</protein>
<dbReference type="EMBL" id="CP059066">
    <property type="protein sequence ID" value="QSQ08269.1"/>
    <property type="molecule type" value="Genomic_DNA"/>
</dbReference>
<dbReference type="Proteomes" id="UP000662904">
    <property type="component" value="Chromosome"/>
</dbReference>
<dbReference type="AlphaFoldDB" id="A0A8A0RL68"/>